<evidence type="ECO:0000256" key="4">
    <source>
        <dbReference type="RuleBase" id="RU003887"/>
    </source>
</evidence>
<dbReference type="PANTHER" id="PTHR47683">
    <property type="entry name" value="PSEUDOURIDINE SYNTHASE FAMILY PROTEIN-RELATED"/>
    <property type="match status" value="1"/>
</dbReference>
<evidence type="ECO:0000259" key="5">
    <source>
        <dbReference type="SMART" id="SM00363"/>
    </source>
</evidence>
<keyword evidence="7" id="KW-1185">Reference proteome</keyword>
<comment type="caution">
    <text evidence="6">The sequence shown here is derived from an EMBL/GenBank/DDBJ whole genome shotgun (WGS) entry which is preliminary data.</text>
</comment>
<proteinExistence type="inferred from homology"/>
<organism evidence="6 7">
    <name type="scientific">Synechocystis salina LEGE 00031</name>
    <dbReference type="NCBI Taxonomy" id="1828736"/>
    <lineage>
        <taxon>Bacteria</taxon>
        <taxon>Bacillati</taxon>
        <taxon>Cyanobacteriota</taxon>
        <taxon>Cyanophyceae</taxon>
        <taxon>Synechococcales</taxon>
        <taxon>Merismopediaceae</taxon>
        <taxon>Synechocystis</taxon>
    </lineage>
</organism>
<dbReference type="Proteomes" id="UP000658720">
    <property type="component" value="Unassembled WGS sequence"/>
</dbReference>
<dbReference type="InterPro" id="IPR018496">
    <property type="entry name" value="PsdUridine_synth_RsuA/RluB_CS"/>
</dbReference>
<dbReference type="RefSeq" id="WP_190599054.1">
    <property type="nucleotide sequence ID" value="NZ_JADEVV010000016.1"/>
</dbReference>
<dbReference type="Pfam" id="PF00849">
    <property type="entry name" value="PseudoU_synth_2"/>
    <property type="match status" value="1"/>
</dbReference>
<dbReference type="InterPro" id="IPR020094">
    <property type="entry name" value="TruA/RsuA/RluB/E/F_N"/>
</dbReference>
<keyword evidence="2 4" id="KW-0413">Isomerase</keyword>
<dbReference type="InterPro" id="IPR042092">
    <property type="entry name" value="PsdUridine_s_RsuA/RluB/E/F_cat"/>
</dbReference>
<evidence type="ECO:0000256" key="3">
    <source>
        <dbReference type="PROSITE-ProRule" id="PRU00182"/>
    </source>
</evidence>
<keyword evidence="3" id="KW-0694">RNA-binding</keyword>
<dbReference type="NCBIfam" id="TIGR00093">
    <property type="entry name" value="pseudouridine synthase"/>
    <property type="match status" value="1"/>
</dbReference>
<dbReference type="PROSITE" id="PS01149">
    <property type="entry name" value="PSI_RSU"/>
    <property type="match status" value="1"/>
</dbReference>
<dbReference type="PANTHER" id="PTHR47683:SF2">
    <property type="entry name" value="RNA-BINDING S4 DOMAIN-CONTAINING PROTEIN"/>
    <property type="match status" value="1"/>
</dbReference>
<dbReference type="SUPFAM" id="SSF55120">
    <property type="entry name" value="Pseudouridine synthase"/>
    <property type="match status" value="1"/>
</dbReference>
<dbReference type="InterPro" id="IPR002942">
    <property type="entry name" value="S4_RNA-bd"/>
</dbReference>
<dbReference type="Gene3D" id="3.10.290.10">
    <property type="entry name" value="RNA-binding S4 domain"/>
    <property type="match status" value="1"/>
</dbReference>
<dbReference type="EC" id="5.4.99.-" evidence="4"/>
<dbReference type="CDD" id="cd00165">
    <property type="entry name" value="S4"/>
    <property type="match status" value="1"/>
</dbReference>
<gene>
    <name evidence="6" type="ORF">IQ217_07250</name>
</gene>
<dbReference type="Gene3D" id="3.30.70.1560">
    <property type="entry name" value="Alpha-L RNA-binding motif"/>
    <property type="match status" value="1"/>
</dbReference>
<dbReference type="SMART" id="SM00363">
    <property type="entry name" value="S4"/>
    <property type="match status" value="1"/>
</dbReference>
<evidence type="ECO:0000313" key="7">
    <source>
        <dbReference type="Proteomes" id="UP000658720"/>
    </source>
</evidence>
<dbReference type="InterPro" id="IPR006145">
    <property type="entry name" value="PsdUridine_synth_RsuA/RluA"/>
</dbReference>
<evidence type="ECO:0000256" key="2">
    <source>
        <dbReference type="ARBA" id="ARBA00023235"/>
    </source>
</evidence>
<dbReference type="InterPro" id="IPR036986">
    <property type="entry name" value="S4_RNA-bd_sf"/>
</dbReference>
<dbReference type="SUPFAM" id="SSF55174">
    <property type="entry name" value="Alpha-L RNA-binding motif"/>
    <property type="match status" value="1"/>
</dbReference>
<dbReference type="PROSITE" id="PS50889">
    <property type="entry name" value="S4"/>
    <property type="match status" value="1"/>
</dbReference>
<sequence>MAERIQKLLSQWGIASRRHAEEMILAGRVSVNGKVASLGDKADPQRDFLSVDGKQIKADNRPRDLYLLINKPRDVLSTCEDPRGRKTVLDLLPQDLQRGKGLHPVGRLDRNSTGALLLTNDGELTLRLTHPRYHLPKTYDVWLEGNPSDEDLEKWRSGMMLDGKKTLPATLEVISETKDQIHLLVTLTEGRNRQIRRLAEELGLTVLKLHRRTIGPLQLHTRGKVLGSGQFRFLSPAEIRLLKKQVNLP</sequence>
<dbReference type="InterPro" id="IPR020103">
    <property type="entry name" value="PsdUridine_synth_cat_dom_sf"/>
</dbReference>
<protein>
    <recommendedName>
        <fullName evidence="4">Pseudouridine synthase</fullName>
        <ecNumber evidence="4">5.4.99.-</ecNumber>
    </recommendedName>
</protein>
<dbReference type="InterPro" id="IPR000748">
    <property type="entry name" value="PsdUridine_synth_RsuA/RluB/E/F"/>
</dbReference>
<reference evidence="6 7" key="1">
    <citation type="submission" date="2020-10" db="EMBL/GenBank/DDBJ databases">
        <authorList>
            <person name="Castelo-Branco R."/>
            <person name="Eusebio N."/>
            <person name="Adriana R."/>
            <person name="Vieira A."/>
            <person name="Brugerolle De Fraissinette N."/>
            <person name="Rezende De Castro R."/>
            <person name="Schneider M.P."/>
            <person name="Vasconcelos V."/>
            <person name="Leao P.N."/>
        </authorList>
    </citation>
    <scope>NUCLEOTIDE SEQUENCE [LARGE SCALE GENOMIC DNA]</scope>
    <source>
        <strain evidence="6 7">LEGE 00031</strain>
    </source>
</reference>
<dbReference type="InterPro" id="IPR050343">
    <property type="entry name" value="RsuA_PseudoU_synthase"/>
</dbReference>
<dbReference type="Pfam" id="PF01479">
    <property type="entry name" value="S4"/>
    <property type="match status" value="1"/>
</dbReference>
<dbReference type="CDD" id="cd02870">
    <property type="entry name" value="PseudoU_synth_RsuA_like"/>
    <property type="match status" value="1"/>
</dbReference>
<dbReference type="Gene3D" id="3.30.70.580">
    <property type="entry name" value="Pseudouridine synthase I, catalytic domain, N-terminal subdomain"/>
    <property type="match status" value="1"/>
</dbReference>
<dbReference type="EMBL" id="JADEVV010000016">
    <property type="protein sequence ID" value="MBE9253652.1"/>
    <property type="molecule type" value="Genomic_DNA"/>
</dbReference>
<name>A0ABR9VQR1_9SYNC</name>
<evidence type="ECO:0000313" key="6">
    <source>
        <dbReference type="EMBL" id="MBE9253652.1"/>
    </source>
</evidence>
<comment type="similarity">
    <text evidence="1 4">Belongs to the pseudouridine synthase RsuA family.</text>
</comment>
<evidence type="ECO:0000256" key="1">
    <source>
        <dbReference type="ARBA" id="ARBA00008348"/>
    </source>
</evidence>
<feature type="domain" description="RNA-binding S4" evidence="5">
    <location>
        <begin position="3"/>
        <end position="93"/>
    </location>
</feature>
<accession>A0ABR9VQR1</accession>